<dbReference type="AlphaFoldDB" id="A0AA36NF03"/>
<evidence type="ECO:0000313" key="2">
    <source>
        <dbReference type="Proteomes" id="UP001178507"/>
    </source>
</evidence>
<reference evidence="1" key="1">
    <citation type="submission" date="2023-08" db="EMBL/GenBank/DDBJ databases">
        <authorList>
            <person name="Chen Y."/>
            <person name="Shah S."/>
            <person name="Dougan E. K."/>
            <person name="Thang M."/>
            <person name="Chan C."/>
        </authorList>
    </citation>
    <scope>NUCLEOTIDE SEQUENCE</scope>
</reference>
<evidence type="ECO:0000313" key="1">
    <source>
        <dbReference type="EMBL" id="CAJ1403849.1"/>
    </source>
</evidence>
<sequence length="68" mass="7615">ERGTAAALQSLRRACRNPGRATYEMVAAFRSKGNPRKELLRKWIASGECVTKCTISIIKESRHDEPTP</sequence>
<dbReference type="Proteomes" id="UP001178507">
    <property type="component" value="Unassembled WGS sequence"/>
</dbReference>
<gene>
    <name evidence="1" type="ORF">EVOR1521_LOCUS26422</name>
</gene>
<comment type="caution">
    <text evidence="1">The sequence shown here is derived from an EMBL/GenBank/DDBJ whole genome shotgun (WGS) entry which is preliminary data.</text>
</comment>
<proteinExistence type="predicted"/>
<feature type="non-terminal residue" evidence="1">
    <location>
        <position position="1"/>
    </location>
</feature>
<accession>A0AA36NF03</accession>
<name>A0AA36NF03_9DINO</name>
<organism evidence="1 2">
    <name type="scientific">Effrenium voratum</name>
    <dbReference type="NCBI Taxonomy" id="2562239"/>
    <lineage>
        <taxon>Eukaryota</taxon>
        <taxon>Sar</taxon>
        <taxon>Alveolata</taxon>
        <taxon>Dinophyceae</taxon>
        <taxon>Suessiales</taxon>
        <taxon>Symbiodiniaceae</taxon>
        <taxon>Effrenium</taxon>
    </lineage>
</organism>
<protein>
    <submittedName>
        <fullName evidence="1">Uncharacterized protein</fullName>
    </submittedName>
</protein>
<dbReference type="EMBL" id="CAUJNA010003511">
    <property type="protein sequence ID" value="CAJ1403849.1"/>
    <property type="molecule type" value="Genomic_DNA"/>
</dbReference>
<keyword evidence="2" id="KW-1185">Reference proteome</keyword>